<keyword evidence="1" id="KW-0106">Calcium</keyword>
<dbReference type="OrthoDB" id="10005811at2759"/>
<dbReference type="PANTHER" id="PTHR47225:SF1">
    <property type="entry name" value="EF-HAND CALCIUM-BINDING DOMAIN-CONTAINING PROTEIN 12"/>
    <property type="match status" value="1"/>
</dbReference>
<reference evidence="4" key="1">
    <citation type="submission" date="2020-05" db="UniProtKB">
        <authorList>
            <consortium name="EnsemblMetazoa"/>
        </authorList>
    </citation>
    <scope>IDENTIFICATION</scope>
    <source>
        <strain evidence="4">BB02</strain>
    </source>
</reference>
<evidence type="ECO:0000256" key="2">
    <source>
        <dbReference type="SAM" id="MobiDB-lite"/>
    </source>
</evidence>
<feature type="domain" description="EF-hand" evidence="3">
    <location>
        <begin position="252"/>
        <end position="287"/>
    </location>
</feature>
<dbReference type="AlphaFoldDB" id="A0A2C9LBD1"/>
<dbReference type="VEuPathDB" id="VectorBase:BGLAX_050503"/>
<dbReference type="Gene3D" id="1.10.238.10">
    <property type="entry name" value="EF-hand"/>
    <property type="match status" value="1"/>
</dbReference>
<proteinExistence type="predicted"/>
<dbReference type="PANTHER" id="PTHR47225">
    <property type="entry name" value="EF-HAND CALCIUM-BINDING DOMAIN-CONTAINING PROTEIN 12"/>
    <property type="match status" value="1"/>
</dbReference>
<dbReference type="Proteomes" id="UP000076420">
    <property type="component" value="Unassembled WGS sequence"/>
</dbReference>
<dbReference type="CDD" id="cd00051">
    <property type="entry name" value="EFh"/>
    <property type="match status" value="1"/>
</dbReference>
<evidence type="ECO:0000313" key="4">
    <source>
        <dbReference type="EnsemblMetazoa" id="BGLB029263-PA"/>
    </source>
</evidence>
<feature type="region of interest" description="Disordered" evidence="2">
    <location>
        <begin position="92"/>
        <end position="114"/>
    </location>
</feature>
<dbReference type="PROSITE" id="PS50222">
    <property type="entry name" value="EF_HAND_2"/>
    <property type="match status" value="2"/>
</dbReference>
<dbReference type="Pfam" id="PF13499">
    <property type="entry name" value="EF-hand_7"/>
    <property type="match status" value="1"/>
</dbReference>
<dbReference type="InterPro" id="IPR018247">
    <property type="entry name" value="EF_Hand_1_Ca_BS"/>
</dbReference>
<protein>
    <recommendedName>
        <fullName evidence="3">EF-hand domain-containing protein</fullName>
    </recommendedName>
</protein>
<evidence type="ECO:0000259" key="3">
    <source>
        <dbReference type="PROSITE" id="PS50222"/>
    </source>
</evidence>
<dbReference type="PROSITE" id="PS00018">
    <property type="entry name" value="EF_HAND_1"/>
    <property type="match status" value="1"/>
</dbReference>
<feature type="domain" description="EF-hand" evidence="3">
    <location>
        <begin position="216"/>
        <end position="251"/>
    </location>
</feature>
<accession>A0A2C9LBD1</accession>
<dbReference type="InterPro" id="IPR011992">
    <property type="entry name" value="EF-hand-dom_pair"/>
</dbReference>
<evidence type="ECO:0000256" key="1">
    <source>
        <dbReference type="ARBA" id="ARBA00022837"/>
    </source>
</evidence>
<dbReference type="SUPFAM" id="SSF47473">
    <property type="entry name" value="EF-hand"/>
    <property type="match status" value="1"/>
</dbReference>
<dbReference type="GO" id="GO:0005509">
    <property type="term" value="F:calcium ion binding"/>
    <property type="evidence" value="ECO:0007669"/>
    <property type="project" value="InterPro"/>
</dbReference>
<dbReference type="EnsemblMetazoa" id="BGLB029263-RA">
    <property type="protein sequence ID" value="BGLB029263-PA"/>
    <property type="gene ID" value="BGLB029263"/>
</dbReference>
<sequence>MSVAMANKHQADSVADISFDLERLFDPYNFDHIPLDKRLDQFKQRDLAHIKHYKAAVKIFGGPPMRTRVIVAPPMETPLKHRLGYYMNKVSTPPPPTLNGTLRSPPEPKKNIPDEVKQKIAEDKKRDDYKQRIASRKKIEDNLKNLIFDEEFLGRKLNKSELEKRVQARFRAARLWKPDPPTPAEVIPPPKPLPGIPIVAVPPPEGLQILDKFLSLNRLRLMDLFLLADKDKSWSISREKFISLVSKAEIPLSESEVDDLMITLDTNADNKLDYQELNQGLTQWRKQRRDLKKQEQKSNSFYTSDEKLSSKDKDIYHVQEEYKAYAKERSFADFFSDNVLKTSKHDTAKTVPVFVSSKFEDTTLNLTNETDFQYDYNDANVEPIDDNDEINSETYFLQMELSVSDDTNTVPAPKVQILTEDTGDSFEKTRVKSSKSSYSGSHLTNSRSHTSNSNTLEVPEPDLREEMRVPESMESMLDNRKLNRVILSRSSMRKNLSPVERLVFDEKPGCIKIGYKPIDDHCSESTLGGEAADKVNQFRQEKLKEYYEVKKMFEDRGLPFTLDTLNKVLLYPGDRPTKHIQAELKASSQPKTLGSNRMSLGKQLVQNHKLVTTQSGQTITSRSDKDVSRTVPSRMKVISEGTSSTQIGKVNKRRHLKYHTVTDVYPLASKVKHSEQEEELSSGTAFIKSKLDNWMTFEEYNKYTKNLKSRYSSGKHKSNPDADWTGYLLDKLYLCMDHDHSRLDGKGNPIKTRDSSAYSGLGVGMYNGRGNAVFQETRHMKRAYPGYNNDLLTWPVGENGVRYGNIDEHRLIR</sequence>
<evidence type="ECO:0000313" key="5">
    <source>
        <dbReference type="Proteomes" id="UP000076420"/>
    </source>
</evidence>
<dbReference type="VEuPathDB" id="VectorBase:BGLB029263"/>
<dbReference type="KEGG" id="bgt:106066161"/>
<dbReference type="SMART" id="SM00054">
    <property type="entry name" value="EFh"/>
    <property type="match status" value="2"/>
</dbReference>
<organism evidence="4 5">
    <name type="scientific">Biomphalaria glabrata</name>
    <name type="common">Bloodfluke planorb</name>
    <name type="synonym">Freshwater snail</name>
    <dbReference type="NCBI Taxonomy" id="6526"/>
    <lineage>
        <taxon>Eukaryota</taxon>
        <taxon>Metazoa</taxon>
        <taxon>Spiralia</taxon>
        <taxon>Lophotrochozoa</taxon>
        <taxon>Mollusca</taxon>
        <taxon>Gastropoda</taxon>
        <taxon>Heterobranchia</taxon>
        <taxon>Euthyneura</taxon>
        <taxon>Panpulmonata</taxon>
        <taxon>Hygrophila</taxon>
        <taxon>Lymnaeoidea</taxon>
        <taxon>Planorbidae</taxon>
        <taxon>Biomphalaria</taxon>
    </lineage>
</organism>
<name>A0A2C9LBD1_BIOGL</name>
<feature type="compositionally biased region" description="Low complexity" evidence="2">
    <location>
        <begin position="434"/>
        <end position="456"/>
    </location>
</feature>
<feature type="region of interest" description="Disordered" evidence="2">
    <location>
        <begin position="421"/>
        <end position="462"/>
    </location>
</feature>
<gene>
    <name evidence="4" type="primary">106066161</name>
</gene>
<dbReference type="InterPro" id="IPR002048">
    <property type="entry name" value="EF_hand_dom"/>
</dbReference>
<dbReference type="InterPro" id="IPR042847">
    <property type="entry name" value="EFC12"/>
</dbReference>